<proteinExistence type="predicted"/>
<feature type="region of interest" description="Disordered" evidence="1">
    <location>
        <begin position="50"/>
        <end position="76"/>
    </location>
</feature>
<keyword evidence="3" id="KW-1185">Reference proteome</keyword>
<feature type="region of interest" description="Disordered" evidence="1">
    <location>
        <begin position="1"/>
        <end position="31"/>
    </location>
</feature>
<evidence type="ECO:0000256" key="1">
    <source>
        <dbReference type="SAM" id="MobiDB-lite"/>
    </source>
</evidence>
<protein>
    <submittedName>
        <fullName evidence="2">Uncharacterized protein</fullName>
    </submittedName>
</protein>
<feature type="compositionally biased region" description="Basic and acidic residues" evidence="1">
    <location>
        <begin position="66"/>
        <end position="76"/>
    </location>
</feature>
<accession>A0A1Q9DBP6</accession>
<comment type="caution">
    <text evidence="2">The sequence shown here is derived from an EMBL/GenBank/DDBJ whole genome shotgun (WGS) entry which is preliminary data.</text>
</comment>
<reference evidence="2 3" key="1">
    <citation type="submission" date="2016-02" db="EMBL/GenBank/DDBJ databases">
        <title>Genome analysis of coral dinoflagellate symbionts highlights evolutionary adaptations to a symbiotic lifestyle.</title>
        <authorList>
            <person name="Aranda M."/>
            <person name="Li Y."/>
            <person name="Liew Y.J."/>
            <person name="Baumgarten S."/>
            <person name="Simakov O."/>
            <person name="Wilson M."/>
            <person name="Piel J."/>
            <person name="Ashoor H."/>
            <person name="Bougouffa S."/>
            <person name="Bajic V.B."/>
            <person name="Ryu T."/>
            <person name="Ravasi T."/>
            <person name="Bayer T."/>
            <person name="Micklem G."/>
            <person name="Kim H."/>
            <person name="Bhak J."/>
            <person name="Lajeunesse T.C."/>
            <person name="Voolstra C.R."/>
        </authorList>
    </citation>
    <scope>NUCLEOTIDE SEQUENCE [LARGE SCALE GENOMIC DNA]</scope>
    <source>
        <strain evidence="2 3">CCMP2467</strain>
    </source>
</reference>
<dbReference type="AlphaFoldDB" id="A0A1Q9DBP6"/>
<name>A0A1Q9DBP6_SYMMI</name>
<gene>
    <name evidence="2" type="ORF">AK812_SmicGene25584</name>
</gene>
<evidence type="ECO:0000313" key="2">
    <source>
        <dbReference type="EMBL" id="OLP92592.1"/>
    </source>
</evidence>
<dbReference type="Proteomes" id="UP000186817">
    <property type="component" value="Unassembled WGS sequence"/>
</dbReference>
<sequence length="221" mass="23526">MADANLPLAPPPTAGESPLQKMQRLKERGSKPSFALDRALLTAVAEVAKAPIKRSVPPDHPPPDWGSKKTKESRTDAALERGISRPGLTTEAGLRSLQLVTQISEEARDVAVRGLMTDITCPDGRRCLKILYVCRTVGNVLQPLHADLLHFVVKIAFFSGGAKEMPFLLLNVRSMFDLWLGSLFLTIGLSIMAPGGGSICQGGGLVLDVVADMGGKDAAAC</sequence>
<organism evidence="2 3">
    <name type="scientific">Symbiodinium microadriaticum</name>
    <name type="common">Dinoflagellate</name>
    <name type="synonym">Zooxanthella microadriatica</name>
    <dbReference type="NCBI Taxonomy" id="2951"/>
    <lineage>
        <taxon>Eukaryota</taxon>
        <taxon>Sar</taxon>
        <taxon>Alveolata</taxon>
        <taxon>Dinophyceae</taxon>
        <taxon>Suessiales</taxon>
        <taxon>Symbiodiniaceae</taxon>
        <taxon>Symbiodinium</taxon>
    </lineage>
</organism>
<evidence type="ECO:0000313" key="3">
    <source>
        <dbReference type="Proteomes" id="UP000186817"/>
    </source>
</evidence>
<dbReference type="EMBL" id="LSRX01000615">
    <property type="protein sequence ID" value="OLP92592.1"/>
    <property type="molecule type" value="Genomic_DNA"/>
</dbReference>